<dbReference type="EMBL" id="CATNWA010005011">
    <property type="protein sequence ID" value="CAI9549179.1"/>
    <property type="molecule type" value="Genomic_DNA"/>
</dbReference>
<name>A0ABN9BNB8_9NEOB</name>
<proteinExistence type="predicted"/>
<evidence type="ECO:0000313" key="2">
    <source>
        <dbReference type="Proteomes" id="UP001162483"/>
    </source>
</evidence>
<reference evidence="1" key="1">
    <citation type="submission" date="2023-05" db="EMBL/GenBank/DDBJ databases">
        <authorList>
            <person name="Stuckert A."/>
        </authorList>
    </citation>
    <scope>NUCLEOTIDE SEQUENCE</scope>
</reference>
<keyword evidence="2" id="KW-1185">Reference proteome</keyword>
<organism evidence="1 2">
    <name type="scientific">Staurois parvus</name>
    <dbReference type="NCBI Taxonomy" id="386267"/>
    <lineage>
        <taxon>Eukaryota</taxon>
        <taxon>Metazoa</taxon>
        <taxon>Chordata</taxon>
        <taxon>Craniata</taxon>
        <taxon>Vertebrata</taxon>
        <taxon>Euteleostomi</taxon>
        <taxon>Amphibia</taxon>
        <taxon>Batrachia</taxon>
        <taxon>Anura</taxon>
        <taxon>Neobatrachia</taxon>
        <taxon>Ranoidea</taxon>
        <taxon>Ranidae</taxon>
        <taxon>Staurois</taxon>
    </lineage>
</organism>
<gene>
    <name evidence="1" type="ORF">SPARVUS_LOCUS3296474</name>
</gene>
<accession>A0ABN9BNB8</accession>
<protein>
    <submittedName>
        <fullName evidence="1">Uncharacterized protein</fullName>
    </submittedName>
</protein>
<comment type="caution">
    <text evidence="1">The sequence shown here is derived from an EMBL/GenBank/DDBJ whole genome shotgun (WGS) entry which is preliminary data.</text>
</comment>
<evidence type="ECO:0000313" key="1">
    <source>
        <dbReference type="EMBL" id="CAI9549179.1"/>
    </source>
</evidence>
<dbReference type="Proteomes" id="UP001162483">
    <property type="component" value="Unassembled WGS sequence"/>
</dbReference>
<sequence>MFFRQVQSLQTSEISYGGKAIFLF</sequence>